<gene>
    <name evidence="1" type="ORF">GCM10010411_88460</name>
</gene>
<evidence type="ECO:0000313" key="1">
    <source>
        <dbReference type="EMBL" id="GAA2635699.1"/>
    </source>
</evidence>
<sequence length="191" mass="21124">MGNFDATIPATREEIPASPEETLAAWFLEQAGSCCREGDVLELGPTALGASRFCREGESYLTPDLSTTDWKALRNEYTKRFRFVHLMATGGYDELLTGIETVRFLLRANGIFVISGYRTGDNPASAAAVWQSVLAGTLRPICTTRQRFYGMWGDAGPIQNELLVWMAGHVSGYAAEVHNIARHRLLHLNIT</sequence>
<reference evidence="1 2" key="1">
    <citation type="journal article" date="2019" name="Int. J. Syst. Evol. Microbiol.">
        <title>The Global Catalogue of Microorganisms (GCM) 10K type strain sequencing project: providing services to taxonomists for standard genome sequencing and annotation.</title>
        <authorList>
            <consortium name="The Broad Institute Genomics Platform"/>
            <consortium name="The Broad Institute Genome Sequencing Center for Infectious Disease"/>
            <person name="Wu L."/>
            <person name="Ma J."/>
        </authorList>
    </citation>
    <scope>NUCLEOTIDE SEQUENCE [LARGE SCALE GENOMIC DNA]</scope>
    <source>
        <strain evidence="1 2">JCM 6833</strain>
    </source>
</reference>
<name>A0ABN3QUX2_9ACTN</name>
<evidence type="ECO:0000313" key="2">
    <source>
        <dbReference type="Proteomes" id="UP001501509"/>
    </source>
</evidence>
<keyword evidence="2" id="KW-1185">Reference proteome</keyword>
<dbReference type="EMBL" id="BAAATD010000020">
    <property type="protein sequence ID" value="GAA2635699.1"/>
    <property type="molecule type" value="Genomic_DNA"/>
</dbReference>
<organism evidence="1 2">
    <name type="scientific">Actinomadura fulvescens</name>
    <dbReference type="NCBI Taxonomy" id="46160"/>
    <lineage>
        <taxon>Bacteria</taxon>
        <taxon>Bacillati</taxon>
        <taxon>Actinomycetota</taxon>
        <taxon>Actinomycetes</taxon>
        <taxon>Streptosporangiales</taxon>
        <taxon>Thermomonosporaceae</taxon>
        <taxon>Actinomadura</taxon>
    </lineage>
</organism>
<protein>
    <submittedName>
        <fullName evidence="1">Uncharacterized protein</fullName>
    </submittedName>
</protein>
<dbReference type="RefSeq" id="WP_344548550.1">
    <property type="nucleotide sequence ID" value="NZ_BAAATD010000020.1"/>
</dbReference>
<accession>A0ABN3QUX2</accession>
<comment type="caution">
    <text evidence="1">The sequence shown here is derived from an EMBL/GenBank/DDBJ whole genome shotgun (WGS) entry which is preliminary data.</text>
</comment>
<proteinExistence type="predicted"/>
<dbReference type="Proteomes" id="UP001501509">
    <property type="component" value="Unassembled WGS sequence"/>
</dbReference>